<sequence>MTTAEDHRRLLTEKAVSDCFEFSRQDRVKLGKRVVIGVCSTSGVSDSLDGFLIDSGLEERLSDNPGVEGCGFDSRNRDLREEITRLFAALLAGVGWTGANVISNLIFGI</sequence>
<proteinExistence type="predicted"/>
<feature type="transmembrane region" description="Helical" evidence="1">
    <location>
        <begin position="86"/>
        <end position="107"/>
    </location>
</feature>
<dbReference type="Proteomes" id="UP001596383">
    <property type="component" value="Unassembled WGS sequence"/>
</dbReference>
<protein>
    <submittedName>
        <fullName evidence="2">Uncharacterized protein</fullName>
    </submittedName>
</protein>
<organism evidence="2 3">
    <name type="scientific">Natrinema soli</name>
    <dbReference type="NCBI Taxonomy" id="1930624"/>
    <lineage>
        <taxon>Archaea</taxon>
        <taxon>Methanobacteriati</taxon>
        <taxon>Methanobacteriota</taxon>
        <taxon>Stenosarchaea group</taxon>
        <taxon>Halobacteria</taxon>
        <taxon>Halobacteriales</taxon>
        <taxon>Natrialbaceae</taxon>
        <taxon>Natrinema</taxon>
    </lineage>
</organism>
<comment type="caution">
    <text evidence="2">The sequence shown here is derived from an EMBL/GenBank/DDBJ whole genome shotgun (WGS) entry which is preliminary data.</text>
</comment>
<keyword evidence="1" id="KW-1133">Transmembrane helix</keyword>
<keyword evidence="1" id="KW-0812">Transmembrane</keyword>
<dbReference type="RefSeq" id="WP_273737834.1">
    <property type="nucleotide sequence ID" value="NZ_JAQIVI010000098.1"/>
</dbReference>
<name>A0ABD5SHX5_9EURY</name>
<evidence type="ECO:0000313" key="3">
    <source>
        <dbReference type="Proteomes" id="UP001596383"/>
    </source>
</evidence>
<accession>A0ABD5SHX5</accession>
<keyword evidence="1" id="KW-0472">Membrane</keyword>
<dbReference type="EMBL" id="JBHSWV010000098">
    <property type="protein sequence ID" value="MFC6764776.1"/>
    <property type="molecule type" value="Genomic_DNA"/>
</dbReference>
<gene>
    <name evidence="2" type="ORF">ACFQE6_06995</name>
</gene>
<evidence type="ECO:0000313" key="2">
    <source>
        <dbReference type="EMBL" id="MFC6764776.1"/>
    </source>
</evidence>
<dbReference type="AlphaFoldDB" id="A0ABD5SHX5"/>
<keyword evidence="3" id="KW-1185">Reference proteome</keyword>
<evidence type="ECO:0000256" key="1">
    <source>
        <dbReference type="SAM" id="Phobius"/>
    </source>
</evidence>
<reference evidence="2 3" key="1">
    <citation type="journal article" date="2019" name="Int. J. Syst. Evol. Microbiol.">
        <title>The Global Catalogue of Microorganisms (GCM) 10K type strain sequencing project: providing services to taxonomists for standard genome sequencing and annotation.</title>
        <authorList>
            <consortium name="The Broad Institute Genomics Platform"/>
            <consortium name="The Broad Institute Genome Sequencing Center for Infectious Disease"/>
            <person name="Wu L."/>
            <person name="Ma J."/>
        </authorList>
    </citation>
    <scope>NUCLEOTIDE SEQUENCE [LARGE SCALE GENOMIC DNA]</scope>
    <source>
        <strain evidence="2 3">LMG 29247</strain>
    </source>
</reference>